<accession>A0A2I0CLP3</accession>
<gene>
    <name evidence="2" type="ORF">CW360_14845</name>
</gene>
<evidence type="ECO:0000259" key="1">
    <source>
        <dbReference type="PROSITE" id="PS51725"/>
    </source>
</evidence>
<organism evidence="2 3">
    <name type="scientific">Pseudomonas fluvialis</name>
    <dbReference type="NCBI Taxonomy" id="1793966"/>
    <lineage>
        <taxon>Bacteria</taxon>
        <taxon>Pseudomonadati</taxon>
        <taxon>Pseudomonadota</taxon>
        <taxon>Gammaproteobacteria</taxon>
        <taxon>Pseudomonadales</taxon>
        <taxon>Pseudomonadaceae</taxon>
        <taxon>Pseudomonas</taxon>
    </lineage>
</organism>
<name>A0A2I0CLP3_9PSED</name>
<comment type="caution">
    <text evidence="2">The sequence shown here is derived from an EMBL/GenBank/DDBJ whole genome shotgun (WGS) entry which is preliminary data.</text>
</comment>
<sequence length="102" mass="11436">MSLHVIASVVVLPECNQHVATSLQELTQHSRLEPGNLSYDLYRDSIDANTFHLLETYVDQAAFDAHLQSLHFAAHVARCEGCLAEPARIHVLHALDEYLSTR</sequence>
<dbReference type="EMBL" id="PIYS01000029">
    <property type="protein sequence ID" value="PKF70060.1"/>
    <property type="molecule type" value="Genomic_DNA"/>
</dbReference>
<dbReference type="SUPFAM" id="SSF54909">
    <property type="entry name" value="Dimeric alpha+beta barrel"/>
    <property type="match status" value="1"/>
</dbReference>
<dbReference type="Pfam" id="PF03992">
    <property type="entry name" value="ABM"/>
    <property type="match status" value="1"/>
</dbReference>
<reference evidence="3" key="1">
    <citation type="submission" date="2017-12" db="EMBL/GenBank/DDBJ databases">
        <authorList>
            <person name="Yu X.-Y."/>
        </authorList>
    </citation>
    <scope>NUCLEOTIDE SEQUENCE [LARGE SCALE GENOMIC DNA]</scope>
    <source>
        <strain evidence="3">ZYSR67-Z</strain>
    </source>
</reference>
<dbReference type="PANTHER" id="PTHR33336:SF3">
    <property type="entry name" value="ABM DOMAIN-CONTAINING PROTEIN"/>
    <property type="match status" value="1"/>
</dbReference>
<dbReference type="InterPro" id="IPR050744">
    <property type="entry name" value="AI-2_Isomerase_LsrG"/>
</dbReference>
<dbReference type="InterPro" id="IPR007138">
    <property type="entry name" value="ABM_dom"/>
</dbReference>
<feature type="domain" description="ABM" evidence="1">
    <location>
        <begin position="3"/>
        <end position="91"/>
    </location>
</feature>
<dbReference type="Proteomes" id="UP000242861">
    <property type="component" value="Unassembled WGS sequence"/>
</dbReference>
<proteinExistence type="predicted"/>
<evidence type="ECO:0000313" key="3">
    <source>
        <dbReference type="Proteomes" id="UP000242861"/>
    </source>
</evidence>
<protein>
    <submittedName>
        <fullName evidence="2">Antibiotic biosynthesis monooxygenase</fullName>
    </submittedName>
</protein>
<evidence type="ECO:0000313" key="2">
    <source>
        <dbReference type="EMBL" id="PKF70060.1"/>
    </source>
</evidence>
<keyword evidence="2" id="KW-0560">Oxidoreductase</keyword>
<dbReference type="Gene3D" id="3.30.70.100">
    <property type="match status" value="1"/>
</dbReference>
<dbReference type="RefSeq" id="WP_101194244.1">
    <property type="nucleotide sequence ID" value="NZ_PIYS01000029.1"/>
</dbReference>
<dbReference type="PROSITE" id="PS51725">
    <property type="entry name" value="ABM"/>
    <property type="match status" value="1"/>
</dbReference>
<dbReference type="GO" id="GO:0004497">
    <property type="term" value="F:monooxygenase activity"/>
    <property type="evidence" value="ECO:0007669"/>
    <property type="project" value="UniProtKB-KW"/>
</dbReference>
<dbReference type="InterPro" id="IPR011008">
    <property type="entry name" value="Dimeric_a/b-barrel"/>
</dbReference>
<keyword evidence="2" id="KW-0503">Monooxygenase</keyword>
<dbReference type="PANTHER" id="PTHR33336">
    <property type="entry name" value="QUINOL MONOOXYGENASE YGIN-RELATED"/>
    <property type="match status" value="1"/>
</dbReference>
<dbReference type="AlphaFoldDB" id="A0A2I0CLP3"/>